<name>A0A2K1E027_9FLAO</name>
<dbReference type="EMBL" id="POWF01000002">
    <property type="protein sequence ID" value="PNQ73628.1"/>
    <property type="molecule type" value="Genomic_DNA"/>
</dbReference>
<dbReference type="AlphaFoldDB" id="A0A2K1E027"/>
<accession>A0A2K1E027</accession>
<dbReference type="InterPro" id="IPR045749">
    <property type="entry name" value="DUF6090"/>
</dbReference>
<keyword evidence="1" id="KW-0472">Membrane</keyword>
<gene>
    <name evidence="2" type="ORF">C1T31_04625</name>
</gene>
<evidence type="ECO:0000313" key="2">
    <source>
        <dbReference type="EMBL" id="PNQ73628.1"/>
    </source>
</evidence>
<evidence type="ECO:0000313" key="3">
    <source>
        <dbReference type="Proteomes" id="UP000236641"/>
    </source>
</evidence>
<evidence type="ECO:0000256" key="1">
    <source>
        <dbReference type="SAM" id="Phobius"/>
    </source>
</evidence>
<dbReference type="Proteomes" id="UP000236641">
    <property type="component" value="Unassembled WGS sequence"/>
</dbReference>
<keyword evidence="3" id="KW-1185">Reference proteome</keyword>
<keyword evidence="1" id="KW-1133">Transmembrane helix</keyword>
<dbReference type="RefSeq" id="WP_103051324.1">
    <property type="nucleotide sequence ID" value="NZ_POWF01000002.1"/>
</dbReference>
<reference evidence="2 3" key="1">
    <citation type="submission" date="2018-01" db="EMBL/GenBank/DDBJ databases">
        <title>The draft genome of Hanstruepera neustonica JCM19743.</title>
        <authorList>
            <person name="He R.-H."/>
            <person name="Du Z.-J."/>
        </authorList>
    </citation>
    <scope>NUCLEOTIDE SEQUENCE [LARGE SCALE GENOMIC DNA]</scope>
    <source>
        <strain evidence="2 3">JCM19743</strain>
    </source>
</reference>
<dbReference type="OrthoDB" id="821805at2"/>
<keyword evidence="1" id="KW-0812">Transmembrane</keyword>
<feature type="transmembrane region" description="Helical" evidence="1">
    <location>
        <begin position="21"/>
        <end position="42"/>
    </location>
</feature>
<dbReference type="Pfam" id="PF19578">
    <property type="entry name" value="DUF6090"/>
    <property type="match status" value="1"/>
</dbReference>
<sequence length="256" mass="29590">MIKFFRKIRQNLLSENKTGKYFKYALGEIILVVIGILIALQINNWNQNRITQNNQEKYLLLLKNETLNNLNELKSAQNTIQSITNGQQKLIRLIDSNLDTISENYFSKVMFEAFGSVPRFDFENSVLSELKISGEIKNIKNDSIRRKIVALEPLVKSVADSEKFVIDMFLVTSEIILENGSVRTWYDSIDFNEYVKIEKGKKSVSNIPILKSNKFENYLLRYMGPSANLRGNIYAKLEKHLNSLIELIDKELKALE</sequence>
<proteinExistence type="predicted"/>
<organism evidence="2 3">
    <name type="scientific">Hanstruepera neustonica</name>
    <dbReference type="NCBI Taxonomy" id="1445657"/>
    <lineage>
        <taxon>Bacteria</taxon>
        <taxon>Pseudomonadati</taxon>
        <taxon>Bacteroidota</taxon>
        <taxon>Flavobacteriia</taxon>
        <taxon>Flavobacteriales</taxon>
        <taxon>Flavobacteriaceae</taxon>
        <taxon>Hanstruepera</taxon>
    </lineage>
</organism>
<protein>
    <submittedName>
        <fullName evidence="2">Uncharacterized protein</fullName>
    </submittedName>
</protein>
<comment type="caution">
    <text evidence="2">The sequence shown here is derived from an EMBL/GenBank/DDBJ whole genome shotgun (WGS) entry which is preliminary data.</text>
</comment>